<sequence length="441" mass="46686">MSKPPLLVGDVQVMILVGFGFLMTFLRHYGHSALGLTLLLTSLALQITLLLEGVSSTTANGTITITIHSLLNGNFASAACLISLGAVLGRTSPTQLLFLVLLEVPVYTLNAHLCLNVLGIVDHGGSIVIHAFGAFFGLGFSKFVTRSVMLMPHPKVSSNATSDTFSMIGTLFLWVYWPSFNAVLVEGAAAKSRAVLNTYLALLGSTFCTFVFSSWVHVRGKWTMTHVQNATLAGGVGVGAVAGLILYPWGALLLGCSVGMLSTLSYIYLQRLLEIKLGLQDTCGVLHLHGLPGIFSACVSIGAASFASLTTFGNELFQQYPLMAPTNTSTLAELELPVVVAPGEGRSAVHQALFQLLATGITLLLAVVAGAVSGFVVTFPSCQRITRPQQYSDALWWEAGDEESETPAAAPAIDVDFPKLFSVQVAHGEAGLRPSNARNGM</sequence>
<organism evidence="8 9">
    <name type="scientific">Scylla paramamosain</name>
    <name type="common">Mud crab</name>
    <dbReference type="NCBI Taxonomy" id="85552"/>
    <lineage>
        <taxon>Eukaryota</taxon>
        <taxon>Metazoa</taxon>
        <taxon>Ecdysozoa</taxon>
        <taxon>Arthropoda</taxon>
        <taxon>Crustacea</taxon>
        <taxon>Multicrustacea</taxon>
        <taxon>Malacostraca</taxon>
        <taxon>Eumalacostraca</taxon>
        <taxon>Eucarida</taxon>
        <taxon>Decapoda</taxon>
        <taxon>Pleocyemata</taxon>
        <taxon>Brachyura</taxon>
        <taxon>Eubrachyura</taxon>
        <taxon>Portunoidea</taxon>
        <taxon>Portunidae</taxon>
        <taxon>Portuninae</taxon>
        <taxon>Scylla</taxon>
    </lineage>
</organism>
<feature type="transmembrane region" description="Helical" evidence="6">
    <location>
        <begin position="290"/>
        <end position="313"/>
    </location>
</feature>
<feature type="transmembrane region" description="Helical" evidence="6">
    <location>
        <begin position="6"/>
        <end position="26"/>
    </location>
</feature>
<evidence type="ECO:0000259" key="7">
    <source>
        <dbReference type="Pfam" id="PF00909"/>
    </source>
</evidence>
<comment type="similarity">
    <text evidence="2">Belongs to the ammonium transporter (TC 2.A.49) family. Rh subfamily.</text>
</comment>
<feature type="transmembrane region" description="Helical" evidence="6">
    <location>
        <begin position="197"/>
        <end position="218"/>
    </location>
</feature>
<dbReference type="SUPFAM" id="SSF111352">
    <property type="entry name" value="Ammonium transporter"/>
    <property type="match status" value="1"/>
</dbReference>
<evidence type="ECO:0000256" key="3">
    <source>
        <dbReference type="ARBA" id="ARBA00022692"/>
    </source>
</evidence>
<evidence type="ECO:0000256" key="4">
    <source>
        <dbReference type="ARBA" id="ARBA00022989"/>
    </source>
</evidence>
<evidence type="ECO:0000256" key="2">
    <source>
        <dbReference type="ARBA" id="ARBA00011036"/>
    </source>
</evidence>
<name>A0AAW0SYU1_SCYPA</name>
<dbReference type="EMBL" id="JARAKH010000042">
    <property type="protein sequence ID" value="KAK8380082.1"/>
    <property type="molecule type" value="Genomic_DNA"/>
</dbReference>
<dbReference type="PRINTS" id="PR00342">
    <property type="entry name" value="RHESUSRHD"/>
</dbReference>
<dbReference type="Pfam" id="PF00909">
    <property type="entry name" value="Ammonium_transp"/>
    <property type="match status" value="1"/>
</dbReference>
<keyword evidence="9" id="KW-1185">Reference proteome</keyword>
<comment type="subcellular location">
    <subcellularLocation>
        <location evidence="1">Membrane</location>
        <topology evidence="1">Multi-pass membrane protein</topology>
    </subcellularLocation>
</comment>
<feature type="transmembrane region" description="Helical" evidence="6">
    <location>
        <begin position="156"/>
        <end position="177"/>
    </location>
</feature>
<dbReference type="GO" id="GO:0005886">
    <property type="term" value="C:plasma membrane"/>
    <property type="evidence" value="ECO:0007669"/>
    <property type="project" value="InterPro"/>
</dbReference>
<evidence type="ECO:0000313" key="8">
    <source>
        <dbReference type="EMBL" id="KAK8380082.1"/>
    </source>
</evidence>
<dbReference type="AlphaFoldDB" id="A0AAW0SYU1"/>
<proteinExistence type="inferred from homology"/>
<feature type="transmembrane region" description="Helical" evidence="6">
    <location>
        <begin position="71"/>
        <end position="89"/>
    </location>
</feature>
<comment type="caution">
    <text evidence="8">The sequence shown here is derived from an EMBL/GenBank/DDBJ whole genome shotgun (WGS) entry which is preliminary data.</text>
</comment>
<dbReference type="GO" id="GO:0097272">
    <property type="term" value="P:ammonium homeostasis"/>
    <property type="evidence" value="ECO:0007669"/>
    <property type="project" value="TreeGrafter"/>
</dbReference>
<keyword evidence="4 6" id="KW-1133">Transmembrane helix</keyword>
<dbReference type="InterPro" id="IPR024041">
    <property type="entry name" value="NH4_transpt_AmtB-like_dom"/>
</dbReference>
<reference evidence="8 9" key="1">
    <citation type="submission" date="2023-03" db="EMBL/GenBank/DDBJ databases">
        <title>High-quality genome of Scylla paramamosain provides insights in environmental adaptation.</title>
        <authorList>
            <person name="Zhang L."/>
        </authorList>
    </citation>
    <scope>NUCLEOTIDE SEQUENCE [LARGE SCALE GENOMIC DNA]</scope>
    <source>
        <strain evidence="8">LZ_2023a</strain>
        <tissue evidence="8">Muscle</tissue>
    </source>
</reference>
<dbReference type="Gene3D" id="1.10.3430.10">
    <property type="entry name" value="Ammonium transporter AmtB like domains"/>
    <property type="match status" value="1"/>
</dbReference>
<dbReference type="GO" id="GO:0008519">
    <property type="term" value="F:ammonium channel activity"/>
    <property type="evidence" value="ECO:0007669"/>
    <property type="project" value="InterPro"/>
</dbReference>
<feature type="transmembrane region" description="Helical" evidence="6">
    <location>
        <begin position="127"/>
        <end position="144"/>
    </location>
</feature>
<dbReference type="Proteomes" id="UP001487740">
    <property type="component" value="Unassembled WGS sequence"/>
</dbReference>
<protein>
    <recommendedName>
        <fullName evidence="7">Ammonium transporter AmtB-like domain-containing protein</fullName>
    </recommendedName>
</protein>
<evidence type="ECO:0000256" key="1">
    <source>
        <dbReference type="ARBA" id="ARBA00004141"/>
    </source>
</evidence>
<keyword evidence="5 6" id="KW-0472">Membrane</keyword>
<keyword evidence="3 6" id="KW-0812">Transmembrane</keyword>
<dbReference type="InterPro" id="IPR002229">
    <property type="entry name" value="RhesusRHD"/>
</dbReference>
<evidence type="ECO:0000256" key="6">
    <source>
        <dbReference type="SAM" id="Phobius"/>
    </source>
</evidence>
<evidence type="ECO:0000256" key="5">
    <source>
        <dbReference type="ARBA" id="ARBA00023136"/>
    </source>
</evidence>
<feature type="transmembrane region" description="Helical" evidence="6">
    <location>
        <begin position="352"/>
        <end position="379"/>
    </location>
</feature>
<evidence type="ECO:0000313" key="9">
    <source>
        <dbReference type="Proteomes" id="UP001487740"/>
    </source>
</evidence>
<dbReference type="PANTHER" id="PTHR11730:SF60">
    <property type="entry name" value="RH50, ISOFORM D"/>
    <property type="match status" value="1"/>
</dbReference>
<feature type="transmembrane region" description="Helical" evidence="6">
    <location>
        <begin position="230"/>
        <end position="246"/>
    </location>
</feature>
<gene>
    <name evidence="8" type="ORF">O3P69_016613</name>
</gene>
<dbReference type="PANTHER" id="PTHR11730">
    <property type="entry name" value="AMMONIUM TRANSPORTER"/>
    <property type="match status" value="1"/>
</dbReference>
<dbReference type="InterPro" id="IPR029020">
    <property type="entry name" value="Ammonium/urea_transptr"/>
</dbReference>
<feature type="transmembrane region" description="Helical" evidence="6">
    <location>
        <begin position="33"/>
        <end position="51"/>
    </location>
</feature>
<feature type="domain" description="Ammonium transporter AmtB-like" evidence="7">
    <location>
        <begin position="11"/>
        <end position="377"/>
    </location>
</feature>
<feature type="transmembrane region" description="Helical" evidence="6">
    <location>
        <begin position="96"/>
        <end position="121"/>
    </location>
</feature>
<accession>A0AAW0SYU1</accession>